<evidence type="ECO:0000256" key="12">
    <source>
        <dbReference type="ARBA" id="ARBA00023136"/>
    </source>
</evidence>
<dbReference type="PRINTS" id="PR00326">
    <property type="entry name" value="GTP1OBG"/>
</dbReference>
<dbReference type="EMBL" id="RJVA01000010">
    <property type="protein sequence ID" value="ROR01834.1"/>
    <property type="molecule type" value="Genomic_DNA"/>
</dbReference>
<dbReference type="InterPro" id="IPR030389">
    <property type="entry name" value="G_FEOB_dom"/>
</dbReference>
<dbReference type="RefSeq" id="WP_123289523.1">
    <property type="nucleotide sequence ID" value="NZ_RJVA01000010.1"/>
</dbReference>
<feature type="transmembrane region" description="Helical" evidence="16">
    <location>
        <begin position="402"/>
        <end position="428"/>
    </location>
</feature>
<feature type="binding site" evidence="14">
    <location>
        <begin position="123"/>
        <end position="126"/>
    </location>
    <ligand>
        <name>GTP</name>
        <dbReference type="ChEBI" id="CHEBI:37565"/>
        <label>1</label>
    </ligand>
</feature>
<keyword evidence="10" id="KW-0406">Ion transport</keyword>
<feature type="binding site" evidence="15">
    <location>
        <position position="29"/>
    </location>
    <ligand>
        <name>Mg(2+)</name>
        <dbReference type="ChEBI" id="CHEBI:18420"/>
        <label>2</label>
    </ligand>
</feature>
<evidence type="ECO:0000256" key="14">
    <source>
        <dbReference type="PIRSR" id="PIRSR603373-1"/>
    </source>
</evidence>
<dbReference type="Gene3D" id="1.10.287.1770">
    <property type="match status" value="1"/>
</dbReference>
<dbReference type="InterPro" id="IPR011642">
    <property type="entry name" value="Gate_dom"/>
</dbReference>
<evidence type="ECO:0000313" key="18">
    <source>
        <dbReference type="EMBL" id="ROR01834.1"/>
    </source>
</evidence>
<dbReference type="Pfam" id="PF07664">
    <property type="entry name" value="FeoB_C"/>
    <property type="match status" value="1"/>
</dbReference>
<comment type="caution">
    <text evidence="18">The sequence shown here is derived from an EMBL/GenBank/DDBJ whole genome shotgun (WGS) entry which is preliminary data.</text>
</comment>
<evidence type="ECO:0000256" key="7">
    <source>
        <dbReference type="ARBA" id="ARBA00022741"/>
    </source>
</evidence>
<feature type="transmembrane region" description="Helical" evidence="16">
    <location>
        <begin position="440"/>
        <end position="466"/>
    </location>
</feature>
<evidence type="ECO:0000256" key="15">
    <source>
        <dbReference type="PIRSR" id="PIRSR603373-2"/>
    </source>
</evidence>
<keyword evidence="19" id="KW-1185">Reference proteome</keyword>
<dbReference type="FunFam" id="3.40.50.300:FF:000426">
    <property type="entry name" value="Ferrous iron transport protein B"/>
    <property type="match status" value="1"/>
</dbReference>
<keyword evidence="8 16" id="KW-1133">Transmembrane helix</keyword>
<keyword evidence="6 16" id="KW-0812">Transmembrane</keyword>
<feature type="transmembrane region" description="Helical" evidence="16">
    <location>
        <begin position="685"/>
        <end position="704"/>
    </location>
</feature>
<comment type="subcellular location">
    <subcellularLocation>
        <location evidence="1 16">Cell inner membrane</location>
        <topology evidence="1 16">Multi-pass membrane protein</topology>
    </subcellularLocation>
</comment>
<keyword evidence="2 16" id="KW-0813">Transport</keyword>
<dbReference type="PANTHER" id="PTHR43185:SF1">
    <property type="entry name" value="FE(2+) TRANSPORTER FEOB"/>
    <property type="match status" value="1"/>
</dbReference>
<evidence type="ECO:0000256" key="16">
    <source>
        <dbReference type="RuleBase" id="RU362098"/>
    </source>
</evidence>
<keyword evidence="15" id="KW-0479">Metal-binding</keyword>
<dbReference type="NCBIfam" id="TIGR00437">
    <property type="entry name" value="feoB"/>
    <property type="match status" value="1"/>
</dbReference>
<sequence>MKQAFHKSQEHLFALAGNPNCGKTTLFNAITGARQHVGNYPGITVEKKEGFYSLDGRQIRLVDLPGTYSLTAYSLEELVARDFLVHERPEVVINIVDASNLDRNLYLTVQLMELGVPVVVALNMMDVAEGRGLRIHAEELSKRLGVPVVPTVARRGEGKENLLRVAVEMAQSERHWEPLHVSYGPDVDPVLKDMEKIIGEHGFLTDLYPARWTALKYLEEDEQVKAKGRQANATVSEHLEALAAKLTEHLQKTLDSYPEAIIADHRYGFIAALLKDGVVEQRLKGNRMHLSDQIDRVLTNRFFGPIVMVAVLYAVYEFTFTYSELPVQWFEAAFAALGRWAEQAIPEGPLRSLLVSGIIDGVGGVMGFVPLIFFMFLAIAFLEDTGYLARAAYMLDRVFRVFGLHGSSFMAFIISGGIAGGCAVPGVLATRTLRTSRERLATLLTAPFMNCGAKVPVLAMLIAAFFTENRAQMLFLLTLLAWVFALVLAKIIRLTILRGPSSPFLLELPPYRIPTFKGLMIHTWERIFQYIRKAGTVIVAISVLLWALMTYPGLSASEKAAFDVERQAVLETLSEHHKDLLTSEQKTDLPPQVQEAREQLRAIDKREAATALQSSLAGRMGTALEKITRWCGFDWRTNVALVGGFAAKEVIISTLGTAYSLGELDTEENTSLSERLRQDPHWNPLVAFAAMVFIMLYSPCFVTVTCIVKESGSWKWGVFSMVFNTTVAFIVATAVYQAGRLLGLGS</sequence>
<keyword evidence="11 14" id="KW-0342">GTP-binding</keyword>
<dbReference type="InterPro" id="IPR006073">
    <property type="entry name" value="GTP-bd"/>
</dbReference>
<dbReference type="Pfam" id="PF02421">
    <property type="entry name" value="FeoB_N"/>
    <property type="match status" value="1"/>
</dbReference>
<keyword evidence="3" id="KW-1003">Cell membrane</keyword>
<feature type="transmembrane region" description="Helical" evidence="16">
    <location>
        <begin position="530"/>
        <end position="549"/>
    </location>
</feature>
<dbReference type="GO" id="GO:0046872">
    <property type="term" value="F:metal ion binding"/>
    <property type="evidence" value="ECO:0007669"/>
    <property type="project" value="UniProtKB-KW"/>
</dbReference>
<feature type="transmembrane region" description="Helical" evidence="16">
    <location>
        <begin position="297"/>
        <end position="316"/>
    </location>
</feature>
<reference evidence="18 19" key="1">
    <citation type="submission" date="2018-11" db="EMBL/GenBank/DDBJ databases">
        <title>Genomic Encyclopedia of Type Strains, Phase IV (KMG-IV): sequencing the most valuable type-strain genomes for metagenomic binning, comparative biology and taxonomic classification.</title>
        <authorList>
            <person name="Goeker M."/>
        </authorList>
    </citation>
    <scope>NUCLEOTIDE SEQUENCE [LARGE SCALE GENOMIC DNA]</scope>
    <source>
        <strain evidence="18 19">DSM 22027</strain>
    </source>
</reference>
<dbReference type="GO" id="GO:0015093">
    <property type="term" value="F:ferrous iron transmembrane transporter activity"/>
    <property type="evidence" value="ECO:0007669"/>
    <property type="project" value="UniProtKB-UniRule"/>
</dbReference>
<feature type="binding site" evidence="15">
    <location>
        <position position="28"/>
    </location>
    <ligand>
        <name>Mg(2+)</name>
        <dbReference type="ChEBI" id="CHEBI:18420"/>
        <label>2</label>
    </ligand>
</feature>
<evidence type="ECO:0000256" key="8">
    <source>
        <dbReference type="ARBA" id="ARBA00022989"/>
    </source>
</evidence>
<dbReference type="Pfam" id="PF17910">
    <property type="entry name" value="FeoB_Cyto"/>
    <property type="match status" value="1"/>
</dbReference>
<proteinExistence type="inferred from homology"/>
<keyword evidence="9 16" id="KW-0408">Iron</keyword>
<feature type="transmembrane region" description="Helical" evidence="16">
    <location>
        <begin position="716"/>
        <end position="736"/>
    </location>
</feature>
<dbReference type="GO" id="GO:0005525">
    <property type="term" value="F:GTP binding"/>
    <property type="evidence" value="ECO:0007669"/>
    <property type="project" value="UniProtKB-KW"/>
</dbReference>
<evidence type="ECO:0000256" key="4">
    <source>
        <dbReference type="ARBA" id="ARBA00022496"/>
    </source>
</evidence>
<evidence type="ECO:0000256" key="6">
    <source>
        <dbReference type="ARBA" id="ARBA00022692"/>
    </source>
</evidence>
<dbReference type="AlphaFoldDB" id="A0A3N1VG73"/>
<dbReference type="InterPro" id="IPR050860">
    <property type="entry name" value="FeoB_GTPase"/>
</dbReference>
<dbReference type="InterPro" id="IPR011640">
    <property type="entry name" value="Fe2_transport_prot_B_C"/>
</dbReference>
<keyword evidence="12 16" id="KW-0472">Membrane</keyword>
<evidence type="ECO:0000256" key="5">
    <source>
        <dbReference type="ARBA" id="ARBA00022519"/>
    </source>
</evidence>
<evidence type="ECO:0000313" key="19">
    <source>
        <dbReference type="Proteomes" id="UP000276223"/>
    </source>
</evidence>
<dbReference type="CDD" id="cd01879">
    <property type="entry name" value="FeoB"/>
    <property type="match status" value="1"/>
</dbReference>
<dbReference type="Proteomes" id="UP000276223">
    <property type="component" value="Unassembled WGS sequence"/>
</dbReference>
<feature type="binding site" evidence="14">
    <location>
        <begin position="17"/>
        <end position="24"/>
    </location>
    <ligand>
        <name>GTP</name>
        <dbReference type="ChEBI" id="CHEBI:37565"/>
        <label>1</label>
    </ligand>
</feature>
<evidence type="ECO:0000256" key="10">
    <source>
        <dbReference type="ARBA" id="ARBA00023065"/>
    </source>
</evidence>
<evidence type="ECO:0000256" key="2">
    <source>
        <dbReference type="ARBA" id="ARBA00022448"/>
    </source>
</evidence>
<evidence type="ECO:0000256" key="11">
    <source>
        <dbReference type="ARBA" id="ARBA00023134"/>
    </source>
</evidence>
<keyword evidence="5" id="KW-0997">Cell inner membrane</keyword>
<name>A0A3N1VG73_9BACT</name>
<keyword evidence="7 14" id="KW-0547">Nucleotide-binding</keyword>
<feature type="binding site" evidence="14">
    <location>
        <begin position="63"/>
        <end position="66"/>
    </location>
    <ligand>
        <name>GTP</name>
        <dbReference type="ChEBI" id="CHEBI:37565"/>
        <label>1</label>
    </ligand>
</feature>
<feature type="binding site" evidence="15">
    <location>
        <position position="31"/>
    </location>
    <ligand>
        <name>Mg(2+)</name>
        <dbReference type="ChEBI" id="CHEBI:18420"/>
        <label>2</label>
    </ligand>
</feature>
<feature type="transmembrane region" description="Helical" evidence="16">
    <location>
        <begin position="353"/>
        <end position="382"/>
    </location>
</feature>
<feature type="domain" description="FeoB-type G" evidence="17">
    <location>
        <begin position="10"/>
        <end position="172"/>
    </location>
</feature>
<organism evidence="18 19">
    <name type="scientific">Desulfosoma caldarium</name>
    <dbReference type="NCBI Taxonomy" id="610254"/>
    <lineage>
        <taxon>Bacteria</taxon>
        <taxon>Pseudomonadati</taxon>
        <taxon>Thermodesulfobacteriota</taxon>
        <taxon>Syntrophobacteria</taxon>
        <taxon>Syntrophobacterales</taxon>
        <taxon>Syntrophobacteraceae</taxon>
        <taxon>Desulfosoma</taxon>
    </lineage>
</organism>
<feature type="binding site" evidence="15">
    <location>
        <position position="32"/>
    </location>
    <ligand>
        <name>Mg(2+)</name>
        <dbReference type="ChEBI" id="CHEBI:18420"/>
        <label>2</label>
    </ligand>
</feature>
<dbReference type="PROSITE" id="PS51711">
    <property type="entry name" value="G_FEOB"/>
    <property type="match status" value="1"/>
</dbReference>
<dbReference type="InterPro" id="IPR041069">
    <property type="entry name" value="FeoB_Cyto"/>
</dbReference>
<dbReference type="InterPro" id="IPR027417">
    <property type="entry name" value="P-loop_NTPase"/>
</dbReference>
<dbReference type="PANTHER" id="PTHR43185">
    <property type="entry name" value="FERROUS IRON TRANSPORT PROTEIN B"/>
    <property type="match status" value="1"/>
</dbReference>
<accession>A0A3N1VG73</accession>
<evidence type="ECO:0000256" key="9">
    <source>
        <dbReference type="ARBA" id="ARBA00023004"/>
    </source>
</evidence>
<comment type="function">
    <text evidence="16">Probable transporter of a GTP-driven Fe(2+) uptake system.</text>
</comment>
<dbReference type="GO" id="GO:0005886">
    <property type="term" value="C:plasma membrane"/>
    <property type="evidence" value="ECO:0007669"/>
    <property type="project" value="UniProtKB-SubCell"/>
</dbReference>
<dbReference type="InterPro" id="IPR003373">
    <property type="entry name" value="Fe2_transport_prot-B"/>
</dbReference>
<dbReference type="OrthoDB" id="9809127at2"/>
<comment type="similarity">
    <text evidence="16">Belongs to the TRAFAC class TrmE-Era-EngA-EngB-Septin-like GTPase superfamily. FeoB GTPase (TC 9.A.8) family.</text>
</comment>
<keyword evidence="15" id="KW-0460">Magnesium</keyword>
<evidence type="ECO:0000256" key="3">
    <source>
        <dbReference type="ARBA" id="ARBA00022475"/>
    </source>
</evidence>
<evidence type="ECO:0000256" key="13">
    <source>
        <dbReference type="NCBIfam" id="TIGR00437"/>
    </source>
</evidence>
<dbReference type="SUPFAM" id="SSF52540">
    <property type="entry name" value="P-loop containing nucleoside triphosphate hydrolases"/>
    <property type="match status" value="1"/>
</dbReference>
<keyword evidence="4 16" id="KW-0410">Iron transport</keyword>
<dbReference type="Gene3D" id="3.40.50.300">
    <property type="entry name" value="P-loop containing nucleotide triphosphate hydrolases"/>
    <property type="match status" value="1"/>
</dbReference>
<feature type="binding site" evidence="14">
    <location>
        <begin position="42"/>
        <end position="46"/>
    </location>
    <ligand>
        <name>GTP</name>
        <dbReference type="ChEBI" id="CHEBI:37565"/>
        <label>1</label>
    </ligand>
</feature>
<gene>
    <name evidence="18" type="ORF">EDC27_1026</name>
</gene>
<dbReference type="Pfam" id="PF07670">
    <property type="entry name" value="Gate"/>
    <property type="match status" value="2"/>
</dbReference>
<evidence type="ECO:0000259" key="17">
    <source>
        <dbReference type="PROSITE" id="PS51711"/>
    </source>
</evidence>
<feature type="transmembrane region" description="Helical" evidence="16">
    <location>
        <begin position="472"/>
        <end position="492"/>
    </location>
</feature>
<protein>
    <recommendedName>
        <fullName evidence="13 16">Ferrous iron transport protein B</fullName>
    </recommendedName>
</protein>
<evidence type="ECO:0000256" key="1">
    <source>
        <dbReference type="ARBA" id="ARBA00004429"/>
    </source>
</evidence>